<dbReference type="Gene3D" id="1.20.1050.10">
    <property type="match status" value="1"/>
</dbReference>
<dbReference type="AlphaFoldDB" id="A0A136JKP2"/>
<dbReference type="InterPro" id="IPR004046">
    <property type="entry name" value="GST_C"/>
</dbReference>
<dbReference type="EMBL" id="KQ964245">
    <property type="protein sequence ID" value="KXJ97729.1"/>
    <property type="molecule type" value="Genomic_DNA"/>
</dbReference>
<dbReference type="InterPro" id="IPR036282">
    <property type="entry name" value="Glutathione-S-Trfase_C_sf"/>
</dbReference>
<feature type="domain" description="GST C-terminal" evidence="3">
    <location>
        <begin position="128"/>
        <end position="257"/>
    </location>
</feature>
<dbReference type="InterPro" id="IPR010987">
    <property type="entry name" value="Glutathione-S-Trfase_C-like"/>
</dbReference>
<dbReference type="Pfam" id="PF13409">
    <property type="entry name" value="GST_N_2"/>
    <property type="match status" value="1"/>
</dbReference>
<dbReference type="OrthoDB" id="2098326at2759"/>
<dbReference type="InterPro" id="IPR004045">
    <property type="entry name" value="Glutathione_S-Trfase_N"/>
</dbReference>
<comment type="similarity">
    <text evidence="1">Belongs to the GST superfamily.</text>
</comment>
<dbReference type="PROSITE" id="PS50404">
    <property type="entry name" value="GST_NTER"/>
    <property type="match status" value="1"/>
</dbReference>
<dbReference type="PROSITE" id="PS50405">
    <property type="entry name" value="GST_CTER"/>
    <property type="match status" value="1"/>
</dbReference>
<name>A0A136JKP2_9PEZI</name>
<proteinExistence type="inferred from homology"/>
<protein>
    <recommendedName>
        <fullName evidence="6">Glutathione S-transferase</fullName>
    </recommendedName>
</protein>
<dbReference type="Pfam" id="PF14497">
    <property type="entry name" value="GST_C_3"/>
    <property type="match status" value="1"/>
</dbReference>
<dbReference type="Gene3D" id="3.40.30.10">
    <property type="entry name" value="Glutaredoxin"/>
    <property type="match status" value="1"/>
</dbReference>
<dbReference type="InParanoid" id="A0A136JKP2"/>
<dbReference type="SUPFAM" id="SSF52833">
    <property type="entry name" value="Thioredoxin-like"/>
    <property type="match status" value="1"/>
</dbReference>
<dbReference type="SUPFAM" id="SSF47616">
    <property type="entry name" value="GST C-terminal domain-like"/>
    <property type="match status" value="1"/>
</dbReference>
<evidence type="ECO:0000259" key="2">
    <source>
        <dbReference type="PROSITE" id="PS50404"/>
    </source>
</evidence>
<evidence type="ECO:0000313" key="4">
    <source>
        <dbReference type="EMBL" id="KXJ97729.1"/>
    </source>
</evidence>
<dbReference type="PANTHER" id="PTHR44051:SF9">
    <property type="entry name" value="GLUTATHIONE S-TRANSFERASE 1"/>
    <property type="match status" value="1"/>
</dbReference>
<feature type="domain" description="GST N-terminal" evidence="2">
    <location>
        <begin position="6"/>
        <end position="93"/>
    </location>
</feature>
<sequence length="265" mass="29649">MTADAKPKVVLHWLEKSRAQSILWLLDELKIDYEVEIFRRQPTLLAPPELKKIHPLGKSPLLSITPVGATEPIVLAESGNIVQYLCDHFGQDTTMKPKRYKDGQEGKLGGETEEFLRWQYFLHFTEGTYMASLIQAMLISALKSSRIPFFIRPVTSMVARQVFSMAIIPNIKAQLGLLEERLATSGGDYLCGKNLTAADVLISFGLINAKDAFADMGDFGGEPRSLFPKVYEYIARLEAHPGWKRSIEKIKELDSGAGIYFTPPS</sequence>
<evidence type="ECO:0008006" key="6">
    <source>
        <dbReference type="Google" id="ProtNLM"/>
    </source>
</evidence>
<reference evidence="5" key="1">
    <citation type="submission" date="2016-02" db="EMBL/GenBank/DDBJ databases">
        <title>Draft genome sequence of Microdochium bolleyi, a fungal endophyte of beachgrass.</title>
        <authorList>
            <consortium name="DOE Joint Genome Institute"/>
            <person name="David A.S."/>
            <person name="May G."/>
            <person name="Haridas S."/>
            <person name="Lim J."/>
            <person name="Wang M."/>
            <person name="Labutti K."/>
            <person name="Lipzen A."/>
            <person name="Barry K."/>
            <person name="Grigoriev I.V."/>
        </authorList>
    </citation>
    <scope>NUCLEOTIDE SEQUENCE [LARGE SCALE GENOMIC DNA]</scope>
    <source>
        <strain evidence="5">J235TASD1</strain>
    </source>
</reference>
<evidence type="ECO:0000313" key="5">
    <source>
        <dbReference type="Proteomes" id="UP000070501"/>
    </source>
</evidence>
<dbReference type="SFLD" id="SFLDG00358">
    <property type="entry name" value="Main_(cytGST)"/>
    <property type="match status" value="1"/>
</dbReference>
<dbReference type="SFLD" id="SFLDS00019">
    <property type="entry name" value="Glutathione_Transferase_(cytos"/>
    <property type="match status" value="1"/>
</dbReference>
<dbReference type="PANTHER" id="PTHR44051">
    <property type="entry name" value="GLUTATHIONE S-TRANSFERASE-RELATED"/>
    <property type="match status" value="1"/>
</dbReference>
<evidence type="ECO:0000256" key="1">
    <source>
        <dbReference type="ARBA" id="ARBA00007409"/>
    </source>
</evidence>
<keyword evidence="5" id="KW-1185">Reference proteome</keyword>
<dbReference type="InterPro" id="IPR040079">
    <property type="entry name" value="Glutathione_S-Trfase"/>
</dbReference>
<dbReference type="CDD" id="cd03046">
    <property type="entry name" value="GST_N_GTT1_like"/>
    <property type="match status" value="1"/>
</dbReference>
<accession>A0A136JKP2</accession>
<dbReference type="FunCoup" id="A0A136JKP2">
    <property type="interactions" value="106"/>
</dbReference>
<evidence type="ECO:0000259" key="3">
    <source>
        <dbReference type="PROSITE" id="PS50405"/>
    </source>
</evidence>
<dbReference type="Proteomes" id="UP000070501">
    <property type="component" value="Unassembled WGS sequence"/>
</dbReference>
<gene>
    <name evidence="4" type="ORF">Micbo1qcDRAFT_156706</name>
</gene>
<dbReference type="InterPro" id="IPR036249">
    <property type="entry name" value="Thioredoxin-like_sf"/>
</dbReference>
<dbReference type="STRING" id="196109.A0A136JKP2"/>
<organism evidence="4 5">
    <name type="scientific">Microdochium bolleyi</name>
    <dbReference type="NCBI Taxonomy" id="196109"/>
    <lineage>
        <taxon>Eukaryota</taxon>
        <taxon>Fungi</taxon>
        <taxon>Dikarya</taxon>
        <taxon>Ascomycota</taxon>
        <taxon>Pezizomycotina</taxon>
        <taxon>Sordariomycetes</taxon>
        <taxon>Xylariomycetidae</taxon>
        <taxon>Xylariales</taxon>
        <taxon>Microdochiaceae</taxon>
        <taxon>Microdochium</taxon>
    </lineage>
</organism>